<dbReference type="OrthoDB" id="2155372at2759"/>
<reference evidence="2" key="1">
    <citation type="submission" date="2022-07" db="EMBL/GenBank/DDBJ databases">
        <title>Phylogenomic reconstructions and comparative analyses of Kickxellomycotina fungi.</title>
        <authorList>
            <person name="Reynolds N.K."/>
            <person name="Stajich J.E."/>
            <person name="Barry K."/>
            <person name="Grigoriev I.V."/>
            <person name="Crous P."/>
            <person name="Smith M.E."/>
        </authorList>
    </citation>
    <scope>NUCLEOTIDE SEQUENCE</scope>
    <source>
        <strain evidence="2">RSA 1196</strain>
    </source>
</reference>
<gene>
    <name evidence="2" type="ORF">IWQ62_006158</name>
</gene>
<dbReference type="SUPFAM" id="SSF46458">
    <property type="entry name" value="Globin-like"/>
    <property type="match status" value="1"/>
</dbReference>
<name>A0A9W8AJ04_9FUNG</name>
<accession>A0A9W8AJ04</accession>
<evidence type="ECO:0000313" key="2">
    <source>
        <dbReference type="EMBL" id="KAJ1952733.1"/>
    </source>
</evidence>
<proteinExistence type="predicted"/>
<dbReference type="AlphaFoldDB" id="A0A9W8AJ04"/>
<dbReference type="InterPro" id="IPR009050">
    <property type="entry name" value="Globin-like_sf"/>
</dbReference>
<dbReference type="CDD" id="cd00454">
    <property type="entry name" value="TrHb1_N"/>
    <property type="match status" value="1"/>
</dbReference>
<feature type="compositionally biased region" description="Low complexity" evidence="1">
    <location>
        <begin position="46"/>
        <end position="58"/>
    </location>
</feature>
<protein>
    <recommendedName>
        <fullName evidence="4">Globin</fullName>
    </recommendedName>
</protein>
<dbReference type="GO" id="GO:0020037">
    <property type="term" value="F:heme binding"/>
    <property type="evidence" value="ECO:0007669"/>
    <property type="project" value="InterPro"/>
</dbReference>
<sequence length="210" mass="23757">MFSLCFGRRKKNKNASPPHSEKSERSQQQPQHASRGNETHSSPIAQTTNTQPSSNQQPYSPTSQNSAMNGAIVAQQNMSDSTAPTDKTSPTMKQHLLSNLDEDLLATVIDKIYEYCLADDRVRQYFRSTNRKRLSDMQLKFLRHAIAGTSYNTTGMRVAHRKMADLQDYHFDAILENWRKAFVDCGLPESYSELILAVAEQSRDDILGRS</sequence>
<dbReference type="EMBL" id="JANBPY010003099">
    <property type="protein sequence ID" value="KAJ1952733.1"/>
    <property type="molecule type" value="Genomic_DNA"/>
</dbReference>
<organism evidence="2 3">
    <name type="scientific">Dispira parvispora</name>
    <dbReference type="NCBI Taxonomy" id="1520584"/>
    <lineage>
        <taxon>Eukaryota</taxon>
        <taxon>Fungi</taxon>
        <taxon>Fungi incertae sedis</taxon>
        <taxon>Zoopagomycota</taxon>
        <taxon>Kickxellomycotina</taxon>
        <taxon>Dimargaritomycetes</taxon>
        <taxon>Dimargaritales</taxon>
        <taxon>Dimargaritaceae</taxon>
        <taxon>Dispira</taxon>
    </lineage>
</organism>
<comment type="caution">
    <text evidence="2">The sequence shown here is derived from an EMBL/GenBank/DDBJ whole genome shotgun (WGS) entry which is preliminary data.</text>
</comment>
<dbReference type="GO" id="GO:0019825">
    <property type="term" value="F:oxygen binding"/>
    <property type="evidence" value="ECO:0007669"/>
    <property type="project" value="InterPro"/>
</dbReference>
<keyword evidence="3" id="KW-1185">Reference proteome</keyword>
<evidence type="ECO:0000313" key="3">
    <source>
        <dbReference type="Proteomes" id="UP001150925"/>
    </source>
</evidence>
<evidence type="ECO:0008006" key="4">
    <source>
        <dbReference type="Google" id="ProtNLM"/>
    </source>
</evidence>
<evidence type="ECO:0000256" key="1">
    <source>
        <dbReference type="SAM" id="MobiDB-lite"/>
    </source>
</evidence>
<dbReference type="Gene3D" id="1.10.490.10">
    <property type="entry name" value="Globins"/>
    <property type="match status" value="1"/>
</dbReference>
<feature type="region of interest" description="Disordered" evidence="1">
    <location>
        <begin position="1"/>
        <end position="66"/>
    </location>
</feature>
<dbReference type="InterPro" id="IPR012292">
    <property type="entry name" value="Globin/Proto"/>
</dbReference>
<feature type="compositionally biased region" description="Polar residues" evidence="1">
    <location>
        <begin position="26"/>
        <end position="45"/>
    </location>
</feature>
<dbReference type="Proteomes" id="UP001150925">
    <property type="component" value="Unassembled WGS sequence"/>
</dbReference>